<reference evidence="11" key="1">
    <citation type="submission" date="2020-10" db="EMBL/GenBank/DDBJ databases">
        <authorList>
            <person name="Gilroy R."/>
        </authorList>
    </citation>
    <scope>NUCLEOTIDE SEQUENCE</scope>
    <source>
        <strain evidence="11">G3-3990</strain>
    </source>
</reference>
<evidence type="ECO:0000256" key="2">
    <source>
        <dbReference type="ARBA" id="ARBA00022452"/>
    </source>
</evidence>
<feature type="signal peptide" evidence="9">
    <location>
        <begin position="1"/>
        <end position="26"/>
    </location>
</feature>
<keyword evidence="5" id="KW-0677">Repeat</keyword>
<dbReference type="InterPro" id="IPR010827">
    <property type="entry name" value="BamA/TamA_POTRA"/>
</dbReference>
<feature type="domain" description="POTRA" evidence="10">
    <location>
        <begin position="378"/>
        <end position="453"/>
    </location>
</feature>
<accession>A0A9D9N445</accession>
<keyword evidence="4 9" id="KW-0732">Signal</keyword>
<proteinExistence type="predicted"/>
<feature type="chain" id="PRO_5038476148" description="Outer membrane protein assembly factor BamA" evidence="9">
    <location>
        <begin position="27"/>
        <end position="873"/>
    </location>
</feature>
<dbReference type="GO" id="GO:0071709">
    <property type="term" value="P:membrane assembly"/>
    <property type="evidence" value="ECO:0007669"/>
    <property type="project" value="InterPro"/>
</dbReference>
<evidence type="ECO:0000256" key="7">
    <source>
        <dbReference type="ARBA" id="ARBA00023237"/>
    </source>
</evidence>
<evidence type="ECO:0000259" key="10">
    <source>
        <dbReference type="PROSITE" id="PS51779"/>
    </source>
</evidence>
<dbReference type="InterPro" id="IPR000184">
    <property type="entry name" value="Bac_surfAg_D15"/>
</dbReference>
<dbReference type="EMBL" id="JADIMG010000049">
    <property type="protein sequence ID" value="MBO8459647.1"/>
    <property type="molecule type" value="Genomic_DNA"/>
</dbReference>
<dbReference type="Pfam" id="PF07244">
    <property type="entry name" value="POTRA"/>
    <property type="match status" value="4"/>
</dbReference>
<evidence type="ECO:0000256" key="3">
    <source>
        <dbReference type="ARBA" id="ARBA00022692"/>
    </source>
</evidence>
<evidence type="ECO:0000256" key="4">
    <source>
        <dbReference type="ARBA" id="ARBA00022729"/>
    </source>
</evidence>
<evidence type="ECO:0000256" key="1">
    <source>
        <dbReference type="ARBA" id="ARBA00004370"/>
    </source>
</evidence>
<dbReference type="InterPro" id="IPR023707">
    <property type="entry name" value="OM_assembly_BamA"/>
</dbReference>
<dbReference type="PANTHER" id="PTHR12815">
    <property type="entry name" value="SORTING AND ASSEMBLY MACHINERY SAMM50 PROTEIN FAMILY MEMBER"/>
    <property type="match status" value="1"/>
</dbReference>
<dbReference type="NCBIfam" id="TIGR03303">
    <property type="entry name" value="OM_YaeT"/>
    <property type="match status" value="1"/>
</dbReference>
<evidence type="ECO:0000256" key="9">
    <source>
        <dbReference type="SAM" id="SignalP"/>
    </source>
</evidence>
<keyword evidence="2" id="KW-1134">Transmembrane beta strand</keyword>
<dbReference type="Proteomes" id="UP000823641">
    <property type="component" value="Unassembled WGS sequence"/>
</dbReference>
<dbReference type="PROSITE" id="PS51779">
    <property type="entry name" value="POTRA"/>
    <property type="match status" value="1"/>
</dbReference>
<keyword evidence="3" id="KW-0812">Transmembrane</keyword>
<dbReference type="GO" id="GO:0009279">
    <property type="term" value="C:cell outer membrane"/>
    <property type="evidence" value="ECO:0007669"/>
    <property type="project" value="UniProtKB-UniRule"/>
</dbReference>
<sequence length="873" mass="99844">MNKLVNLLMRVGLLMLCAILPVRMMAQDTGDKVPEINYTNSTPKTYEIADITVSGASSYEDFVLIGFSGLAVGDKIQIPGTQVTSAVKRFWKQGLFSSVKILATKIEGDKVWLEINLKQRPRITSVTYNGVKKSEREDLEEKLTLIVGNQLTPNLIDNSKQKILKYFAEKGFYNAEVEIKQENDPEREGFVLVTVNVDKKEKTRVNAIYITGNEALSHNKINWVMKKTNDNHITNFFRAKKFVQADYEKDKVALIEKYNEIGYRDARIVADSVVKSPVENKVDVYITVDEGSKYYFRNINWIGNTVYPYEYLDLVLGIKKGDVYNLKELNKRLLEDDDAVSKLYSDQGYLFFNIEPVETQIVGDSIDFEMRIYEGKPATINEINIVGNTRVYEHVIRRELDTKPGQLYSQSDIMRSLRQLAQMGHFDQEKLVPDIQPNVEDGTVDITYQLETKSSDQVEFQLGWGATGLVGSVGFKFTNFAIQNIFKPKTYRIVPQGEGQTFSISAHTNGRYYTSVSMSFLEPWLGGKRPNSLSVSAYFASQSGMSKRYYESYNNLYNYYSGLYGYNSYYGNSYGDYLQYQQATEVDPDTYLRTVGAAVGYGKRLNWPDDYFTFYGELGYQLYMMKNWPYLLLTDGQAHNLSLNLVLSRNSIDNPIYTRRGSSFSLGLKITPPYSLINGKDYSKMTDAERYKFLEYHKWSFTAKTFTPLTKDNKLVLMTRAIFGYLGHYNEYARSPFETYYMGGDGMASYTSYSTEYVAMRGYEAGSLTPYDSRTGRQMGYLYNKFTMELRYPITLEQSATIWALAFVEAGNCFSSIKDYNPFNLKRSAGVGVRIFLPMFGLLGIDWAYGFDKIGDSMDYSGSQFHFVLGQEL</sequence>
<dbReference type="Gene3D" id="3.10.20.310">
    <property type="entry name" value="membrane protein fhac"/>
    <property type="match status" value="5"/>
</dbReference>
<keyword evidence="7" id="KW-0998">Cell outer membrane</keyword>
<dbReference type="AlphaFoldDB" id="A0A9D9N445"/>
<evidence type="ECO:0000256" key="8">
    <source>
        <dbReference type="NCBIfam" id="TIGR03303"/>
    </source>
</evidence>
<dbReference type="InterPro" id="IPR039910">
    <property type="entry name" value="D15-like"/>
</dbReference>
<evidence type="ECO:0000313" key="11">
    <source>
        <dbReference type="EMBL" id="MBO8459647.1"/>
    </source>
</evidence>
<gene>
    <name evidence="11" type="primary">bamA</name>
    <name evidence="11" type="ORF">IAA73_04855</name>
</gene>
<evidence type="ECO:0000313" key="12">
    <source>
        <dbReference type="Proteomes" id="UP000823641"/>
    </source>
</evidence>
<name>A0A9D9N445_9BACT</name>
<evidence type="ECO:0000256" key="6">
    <source>
        <dbReference type="ARBA" id="ARBA00023136"/>
    </source>
</evidence>
<comment type="caution">
    <text evidence="11">The sequence shown here is derived from an EMBL/GenBank/DDBJ whole genome shotgun (WGS) entry which is preliminary data.</text>
</comment>
<dbReference type="InterPro" id="IPR034746">
    <property type="entry name" value="POTRA"/>
</dbReference>
<dbReference type="Gene3D" id="2.40.160.50">
    <property type="entry name" value="membrane protein fhac: a member of the omp85/tpsb transporter family"/>
    <property type="match status" value="1"/>
</dbReference>
<protein>
    <recommendedName>
        <fullName evidence="8">Outer membrane protein assembly factor BamA</fullName>
    </recommendedName>
</protein>
<dbReference type="PANTHER" id="PTHR12815:SF47">
    <property type="entry name" value="TRANSLOCATION AND ASSEMBLY MODULE SUBUNIT TAMA"/>
    <property type="match status" value="1"/>
</dbReference>
<keyword evidence="6" id="KW-0472">Membrane</keyword>
<dbReference type="Pfam" id="PF01103">
    <property type="entry name" value="Omp85"/>
    <property type="match status" value="1"/>
</dbReference>
<evidence type="ECO:0000256" key="5">
    <source>
        <dbReference type="ARBA" id="ARBA00022737"/>
    </source>
</evidence>
<dbReference type="PIRSF" id="PIRSF006076">
    <property type="entry name" value="OM_assembly_OMP85"/>
    <property type="match status" value="1"/>
</dbReference>
<comment type="subcellular location">
    <subcellularLocation>
        <location evidence="1">Membrane</location>
    </subcellularLocation>
</comment>
<organism evidence="11 12">
    <name type="scientific">Candidatus Gallipaludibacter merdavium</name>
    <dbReference type="NCBI Taxonomy" id="2840839"/>
    <lineage>
        <taxon>Bacteria</taxon>
        <taxon>Pseudomonadati</taxon>
        <taxon>Bacteroidota</taxon>
        <taxon>Bacteroidia</taxon>
        <taxon>Bacteroidales</taxon>
        <taxon>Candidatus Gallipaludibacter</taxon>
    </lineage>
</organism>
<reference evidence="11" key="2">
    <citation type="journal article" date="2021" name="PeerJ">
        <title>Extensive microbial diversity within the chicken gut microbiome revealed by metagenomics and culture.</title>
        <authorList>
            <person name="Gilroy R."/>
            <person name="Ravi A."/>
            <person name="Getino M."/>
            <person name="Pursley I."/>
            <person name="Horton D.L."/>
            <person name="Alikhan N.F."/>
            <person name="Baker D."/>
            <person name="Gharbi K."/>
            <person name="Hall N."/>
            <person name="Watson M."/>
            <person name="Adriaenssens E.M."/>
            <person name="Foster-Nyarko E."/>
            <person name="Jarju S."/>
            <person name="Secka A."/>
            <person name="Antonio M."/>
            <person name="Oren A."/>
            <person name="Chaudhuri R.R."/>
            <person name="La Ragione R."/>
            <person name="Hildebrand F."/>
            <person name="Pallen M.J."/>
        </authorList>
    </citation>
    <scope>NUCLEOTIDE SEQUENCE</scope>
    <source>
        <strain evidence="11">G3-3990</strain>
    </source>
</reference>